<dbReference type="GO" id="GO:0015631">
    <property type="term" value="F:tubulin binding"/>
    <property type="evidence" value="ECO:0007669"/>
    <property type="project" value="TreeGrafter"/>
</dbReference>
<dbReference type="GO" id="GO:0005524">
    <property type="term" value="F:ATP binding"/>
    <property type="evidence" value="ECO:0007669"/>
    <property type="project" value="UniProtKB-KW"/>
</dbReference>
<accession>A0A4E0RBL6</accession>
<dbReference type="EMBL" id="JXXN02002059">
    <property type="protein sequence ID" value="THD23591.1"/>
    <property type="molecule type" value="Genomic_DNA"/>
</dbReference>
<feature type="region of interest" description="Disordered" evidence="4">
    <location>
        <begin position="264"/>
        <end position="283"/>
    </location>
</feature>
<reference evidence="5" key="1">
    <citation type="submission" date="2019-03" db="EMBL/GenBank/DDBJ databases">
        <title>Improved annotation for the trematode Fasciola hepatica.</title>
        <authorList>
            <person name="Choi Y.-J."/>
            <person name="Martin J."/>
            <person name="Mitreva M."/>
        </authorList>
    </citation>
    <scope>NUCLEOTIDE SEQUENCE [LARGE SCALE GENOMIC DNA]</scope>
</reference>
<evidence type="ECO:0000256" key="2">
    <source>
        <dbReference type="ARBA" id="ARBA00022741"/>
    </source>
</evidence>
<dbReference type="GO" id="GO:0070740">
    <property type="term" value="F:tubulin-glutamic acid ligase activity"/>
    <property type="evidence" value="ECO:0007669"/>
    <property type="project" value="TreeGrafter"/>
</dbReference>
<keyword evidence="2" id="KW-0547">Nucleotide-binding</keyword>
<dbReference type="AlphaFoldDB" id="A0A4E0RBL6"/>
<dbReference type="Pfam" id="PF03133">
    <property type="entry name" value="TTL"/>
    <property type="match status" value="1"/>
</dbReference>
<dbReference type="GO" id="GO:0000226">
    <property type="term" value="P:microtubule cytoskeleton organization"/>
    <property type="evidence" value="ECO:0007669"/>
    <property type="project" value="TreeGrafter"/>
</dbReference>
<proteinExistence type="predicted"/>
<dbReference type="GO" id="GO:0036064">
    <property type="term" value="C:ciliary basal body"/>
    <property type="evidence" value="ECO:0007669"/>
    <property type="project" value="TreeGrafter"/>
</dbReference>
<dbReference type="PANTHER" id="PTHR12241:SF154">
    <property type="entry name" value="TUBULIN POLYGLUTAMYLASE TTLL11"/>
    <property type="match status" value="1"/>
</dbReference>
<protein>
    <submittedName>
        <fullName evidence="5">Tubulin polyglutamylase TTLL11</fullName>
    </submittedName>
</protein>
<evidence type="ECO:0000313" key="6">
    <source>
        <dbReference type="Proteomes" id="UP000230066"/>
    </source>
</evidence>
<evidence type="ECO:0000256" key="4">
    <source>
        <dbReference type="SAM" id="MobiDB-lite"/>
    </source>
</evidence>
<dbReference type="InterPro" id="IPR004344">
    <property type="entry name" value="TTL/TTLL_fam"/>
</dbReference>
<evidence type="ECO:0000256" key="3">
    <source>
        <dbReference type="ARBA" id="ARBA00022840"/>
    </source>
</evidence>
<keyword evidence="1" id="KW-0436">Ligase</keyword>
<keyword evidence="6" id="KW-1185">Reference proteome</keyword>
<gene>
    <name evidence="5" type="ORF">D915_005565</name>
</gene>
<keyword evidence="3" id="KW-0067">ATP-binding</keyword>
<comment type="caution">
    <text evidence="5">The sequence shown here is derived from an EMBL/GenBank/DDBJ whole genome shotgun (WGS) entry which is preliminary data.</text>
</comment>
<evidence type="ECO:0000313" key="5">
    <source>
        <dbReference type="EMBL" id="THD23591.1"/>
    </source>
</evidence>
<dbReference type="Gene3D" id="3.30.470.20">
    <property type="entry name" value="ATP-grasp fold, B domain"/>
    <property type="match status" value="1"/>
</dbReference>
<sequence length="393" mass="45154">MYFSKVRFYKAHFYGVFVQFHCKSYSVSCLRSALRQARSELAPLLDLFYATDITTNSACTAILMESLRWNRRGVQSRIEWYMELKPCDFRRKLLKDYLRDIRKYSRSTKESIRTKYIPGKRTENSISVLTRFAGSTLDAVRMCIQSLGFVEVLEPDEGFDIVWCGTSDTPPINLLNGFMNKFPGASGVLSKISTFRALENLRCLLPKTFKFYPKTWFLPFQKQALVHVSNRCEASEQKCTYIVKPDSGTQGKGIYLFQSPQFYTTRPQSGERDTKGEKRNSSSTVTLELADETRGQNINGLHPALDVVQRYEPSPLLLFGYKTDLRIYVLIESIAPLRIYVYRDGLVRLASRPYEQPSKSNLGKVRKFPHVIGPSYLLVFSGSWSCFYQGNIV</sequence>
<evidence type="ECO:0000256" key="1">
    <source>
        <dbReference type="ARBA" id="ARBA00022598"/>
    </source>
</evidence>
<organism evidence="5 6">
    <name type="scientific">Fasciola hepatica</name>
    <name type="common">Liver fluke</name>
    <dbReference type="NCBI Taxonomy" id="6192"/>
    <lineage>
        <taxon>Eukaryota</taxon>
        <taxon>Metazoa</taxon>
        <taxon>Spiralia</taxon>
        <taxon>Lophotrochozoa</taxon>
        <taxon>Platyhelminthes</taxon>
        <taxon>Trematoda</taxon>
        <taxon>Digenea</taxon>
        <taxon>Plagiorchiida</taxon>
        <taxon>Echinostomata</taxon>
        <taxon>Echinostomatoidea</taxon>
        <taxon>Fasciolidae</taxon>
        <taxon>Fasciola</taxon>
    </lineage>
</organism>
<feature type="compositionally biased region" description="Basic and acidic residues" evidence="4">
    <location>
        <begin position="269"/>
        <end position="280"/>
    </location>
</feature>
<dbReference type="PANTHER" id="PTHR12241">
    <property type="entry name" value="TUBULIN POLYGLUTAMYLASE"/>
    <property type="match status" value="1"/>
</dbReference>
<dbReference type="Proteomes" id="UP000230066">
    <property type="component" value="Unassembled WGS sequence"/>
</dbReference>
<dbReference type="PROSITE" id="PS51221">
    <property type="entry name" value="TTL"/>
    <property type="match status" value="1"/>
</dbReference>
<name>A0A4E0RBL6_FASHE</name>